<name>A0A0B7MIF6_9FIRM</name>
<dbReference type="EMBL" id="CDRZ01000008">
    <property type="protein sequence ID" value="CEO87437.1"/>
    <property type="molecule type" value="Genomic_DNA"/>
</dbReference>
<proteinExistence type="predicted"/>
<protein>
    <submittedName>
        <fullName evidence="1">Uncharacterized protein</fullName>
    </submittedName>
</protein>
<gene>
    <name evidence="1" type="ORF">SSCH_1050007</name>
</gene>
<organism evidence="1 2">
    <name type="scientific">Syntrophaceticus schinkii</name>
    <dbReference type="NCBI Taxonomy" id="499207"/>
    <lineage>
        <taxon>Bacteria</taxon>
        <taxon>Bacillati</taxon>
        <taxon>Bacillota</taxon>
        <taxon>Clostridia</taxon>
        <taxon>Thermoanaerobacterales</taxon>
        <taxon>Thermoanaerobacterales Family III. Incertae Sedis</taxon>
        <taxon>Syntrophaceticus</taxon>
    </lineage>
</organism>
<accession>A0A0B7MIF6</accession>
<evidence type="ECO:0000313" key="2">
    <source>
        <dbReference type="Proteomes" id="UP000046155"/>
    </source>
</evidence>
<keyword evidence="2" id="KW-1185">Reference proteome</keyword>
<evidence type="ECO:0000313" key="1">
    <source>
        <dbReference type="EMBL" id="CEO87437.1"/>
    </source>
</evidence>
<dbReference type="Proteomes" id="UP000046155">
    <property type="component" value="Unassembled WGS sequence"/>
</dbReference>
<dbReference type="AlphaFoldDB" id="A0A0B7MIF6"/>
<sequence>MAKELSKMRVEVKSRVFIPRARGTVPSANEMWEVGIDVGAVIKMINRQCGSVYCFIRHMPMGLGEYAVTCILKMAGTNVAM</sequence>
<reference evidence="2" key="1">
    <citation type="submission" date="2015-01" db="EMBL/GenBank/DDBJ databases">
        <authorList>
            <person name="Manzoor Shahid"/>
            <person name="Zubair Saima"/>
        </authorList>
    </citation>
    <scope>NUCLEOTIDE SEQUENCE [LARGE SCALE GENOMIC DNA]</scope>
    <source>
        <strain evidence="2">Sp3</strain>
    </source>
</reference>